<dbReference type="Proteomes" id="UP000315783">
    <property type="component" value="Unassembled WGS sequence"/>
</dbReference>
<dbReference type="InterPro" id="IPR029058">
    <property type="entry name" value="AB_hydrolase_fold"/>
</dbReference>
<comment type="caution">
    <text evidence="4">The sequence shown here is derived from an EMBL/GenBank/DDBJ whole genome shotgun (WGS) entry which is preliminary data.</text>
</comment>
<accession>A0A545VCW6</accession>
<dbReference type="OrthoDB" id="408373at2759"/>
<dbReference type="PRINTS" id="PR00111">
    <property type="entry name" value="ABHYDROLASE"/>
</dbReference>
<dbReference type="AlphaFoldDB" id="A0A545VCW6"/>
<proteinExistence type="inferred from homology"/>
<dbReference type="Gene3D" id="3.40.50.1820">
    <property type="entry name" value="alpha/beta hydrolase"/>
    <property type="match status" value="1"/>
</dbReference>
<dbReference type="PANTHER" id="PTHR43329">
    <property type="entry name" value="EPOXIDE HYDROLASE"/>
    <property type="match status" value="1"/>
</dbReference>
<dbReference type="InterPro" id="IPR000073">
    <property type="entry name" value="AB_hydrolase_1"/>
</dbReference>
<keyword evidence="1 4" id="KW-0378">Hydrolase</keyword>
<sequence length="340" mass="37745">MDTSKLKPNDPRVTSHHETIRGKKYHYIVGEPQGAKVGTMLLVHGFPDMGFGWRAQVPYFMSRGYQVIVPDNIGYARTEAPEDLSHYTFKSTTADLAELARKYVGQDGQIVLGGHDWGGLVAWRMVDRYPELVQRAFVVCTPYMKAGAQYTPLEDLIKAGILTNFKYQLQFGGPDVEAKIQGRDSLRKLLNAMYGGQGPDGEVGMRVSQGVVFENLDRLGPSPLLSAEELDFYADEYARQAAPEMRGPLNWYRTRRLNFEADQELAARGPSKVAVPSLFIAASRDAALPPALAQSMGDQFEDLTKAEVDASHWALVEKADEVNSIVSEWLDKKTPSKASL</sequence>
<dbReference type="Pfam" id="PF00561">
    <property type="entry name" value="Abhydrolase_1"/>
    <property type="match status" value="1"/>
</dbReference>
<evidence type="ECO:0000256" key="2">
    <source>
        <dbReference type="ARBA" id="ARBA00038334"/>
    </source>
</evidence>
<protein>
    <submittedName>
        <fullName evidence="4">Epoxide hydrolase</fullName>
    </submittedName>
</protein>
<gene>
    <name evidence="4" type="ORF">IF1G_01786</name>
</gene>
<evidence type="ECO:0000259" key="3">
    <source>
        <dbReference type="Pfam" id="PF00561"/>
    </source>
</evidence>
<evidence type="ECO:0000313" key="5">
    <source>
        <dbReference type="Proteomes" id="UP000315783"/>
    </source>
</evidence>
<dbReference type="STRING" id="43265.A0A545VCW6"/>
<keyword evidence="5" id="KW-1185">Reference proteome</keyword>
<organism evidence="4 5">
    <name type="scientific">Cordyceps javanica</name>
    <dbReference type="NCBI Taxonomy" id="43265"/>
    <lineage>
        <taxon>Eukaryota</taxon>
        <taxon>Fungi</taxon>
        <taxon>Dikarya</taxon>
        <taxon>Ascomycota</taxon>
        <taxon>Pezizomycotina</taxon>
        <taxon>Sordariomycetes</taxon>
        <taxon>Hypocreomycetidae</taxon>
        <taxon>Hypocreales</taxon>
        <taxon>Cordycipitaceae</taxon>
        <taxon>Cordyceps</taxon>
    </lineage>
</organism>
<comment type="similarity">
    <text evidence="2">Belongs to the AB hydrolase superfamily. Epoxide hydrolase family.</text>
</comment>
<name>A0A545VCW6_9HYPO</name>
<evidence type="ECO:0000313" key="4">
    <source>
        <dbReference type="EMBL" id="TQV99571.1"/>
    </source>
</evidence>
<dbReference type="EMBL" id="SPUK01000002">
    <property type="protein sequence ID" value="TQV99571.1"/>
    <property type="molecule type" value="Genomic_DNA"/>
</dbReference>
<dbReference type="SUPFAM" id="SSF53474">
    <property type="entry name" value="alpha/beta-Hydrolases"/>
    <property type="match status" value="1"/>
</dbReference>
<dbReference type="PRINTS" id="PR00412">
    <property type="entry name" value="EPOXHYDRLASE"/>
</dbReference>
<reference evidence="4 5" key="1">
    <citation type="journal article" date="2019" name="Appl. Microbiol. Biotechnol.">
        <title>Genome sequence of Isaria javanica and comparative genome analysis insights into family S53 peptidase evolution in fungal entomopathogens.</title>
        <authorList>
            <person name="Lin R."/>
            <person name="Zhang X."/>
            <person name="Xin B."/>
            <person name="Zou M."/>
            <person name="Gao Y."/>
            <person name="Qin F."/>
            <person name="Hu Q."/>
            <person name="Xie B."/>
            <person name="Cheng X."/>
        </authorList>
    </citation>
    <scope>NUCLEOTIDE SEQUENCE [LARGE SCALE GENOMIC DNA]</scope>
    <source>
        <strain evidence="4 5">IJ1G</strain>
    </source>
</reference>
<evidence type="ECO:0000256" key="1">
    <source>
        <dbReference type="ARBA" id="ARBA00022801"/>
    </source>
</evidence>
<dbReference type="GO" id="GO:0016787">
    <property type="term" value="F:hydrolase activity"/>
    <property type="evidence" value="ECO:0007669"/>
    <property type="project" value="UniProtKB-KW"/>
</dbReference>
<feature type="domain" description="AB hydrolase-1" evidence="3">
    <location>
        <begin position="39"/>
        <end position="144"/>
    </location>
</feature>
<dbReference type="InterPro" id="IPR000639">
    <property type="entry name" value="Epox_hydrolase-like"/>
</dbReference>